<dbReference type="EMBL" id="PZZN01000001">
    <property type="protein sequence ID" value="PTM46997.1"/>
    <property type="molecule type" value="Genomic_DNA"/>
</dbReference>
<reference evidence="2 3" key="1">
    <citation type="submission" date="2018-04" db="EMBL/GenBank/DDBJ databases">
        <title>Genomic Encyclopedia of Type Strains, Phase III (KMG-III): the genomes of soil and plant-associated and newly described type strains.</title>
        <authorList>
            <person name="Whitman W."/>
        </authorList>
    </citation>
    <scope>NUCLEOTIDE SEQUENCE [LARGE SCALE GENOMIC DNA]</scope>
    <source>
        <strain evidence="2 3">NW12</strain>
    </source>
</reference>
<organism evidence="2 3">
    <name type="scientific">Sphingomonas aerolata</name>
    <dbReference type="NCBI Taxonomy" id="185951"/>
    <lineage>
        <taxon>Bacteria</taxon>
        <taxon>Pseudomonadati</taxon>
        <taxon>Pseudomonadota</taxon>
        <taxon>Alphaproteobacteria</taxon>
        <taxon>Sphingomonadales</taxon>
        <taxon>Sphingomonadaceae</taxon>
        <taxon>Sphingomonas</taxon>
    </lineage>
</organism>
<keyword evidence="3" id="KW-1185">Reference proteome</keyword>
<name>A0A2T4YT60_9SPHN</name>
<comment type="caution">
    <text evidence="2">The sequence shown here is derived from an EMBL/GenBank/DDBJ whole genome shotgun (WGS) entry which is preliminary data.</text>
</comment>
<evidence type="ECO:0000313" key="3">
    <source>
        <dbReference type="Proteomes" id="UP000240996"/>
    </source>
</evidence>
<feature type="signal peptide" evidence="1">
    <location>
        <begin position="1"/>
        <end position="32"/>
    </location>
</feature>
<keyword evidence="1" id="KW-0732">Signal</keyword>
<sequence length="94" mass="9934">MPALPTTRTLGRTVTLITIAIATAASPTIANAAPRGSATQAQMTTLKYDAKSRKYCLTEPAVTGTRIDRITCRTASAWAASGLNMPKELILAQK</sequence>
<protein>
    <submittedName>
        <fullName evidence="2">Uncharacterized protein</fullName>
    </submittedName>
</protein>
<evidence type="ECO:0000256" key="1">
    <source>
        <dbReference type="SAM" id="SignalP"/>
    </source>
</evidence>
<gene>
    <name evidence="2" type="ORF">C8J24_0378</name>
</gene>
<evidence type="ECO:0000313" key="2">
    <source>
        <dbReference type="EMBL" id="PTM46997.1"/>
    </source>
</evidence>
<dbReference type="RefSeq" id="WP_107929890.1">
    <property type="nucleotide sequence ID" value="NZ_PZZN01000001.1"/>
</dbReference>
<dbReference type="Proteomes" id="UP000240996">
    <property type="component" value="Unassembled WGS sequence"/>
</dbReference>
<dbReference type="AlphaFoldDB" id="A0A2T4YT60"/>
<feature type="chain" id="PRO_5015436982" evidence="1">
    <location>
        <begin position="33"/>
        <end position="94"/>
    </location>
</feature>
<proteinExistence type="predicted"/>
<accession>A0A2T4YT60</accession>